<dbReference type="Gramene" id="TKW11481">
    <property type="protein sequence ID" value="TKW11481"/>
    <property type="gene ID" value="SEVIR_6G235850v2"/>
</dbReference>
<evidence type="ECO:0000313" key="3">
    <source>
        <dbReference type="Proteomes" id="UP000298652"/>
    </source>
</evidence>
<sequence length="71" mass="7764">MARAGYNAAAHRPLLQPPVEPHKDARVKVSNSIKGVVSHSGLSKSKYMAVKFPRKYSAGPDSLLLLKYCRA</sequence>
<evidence type="ECO:0000256" key="1">
    <source>
        <dbReference type="SAM" id="MobiDB-lite"/>
    </source>
</evidence>
<dbReference type="EMBL" id="CM016557">
    <property type="protein sequence ID" value="TKW11481.1"/>
    <property type="molecule type" value="Genomic_DNA"/>
</dbReference>
<proteinExistence type="predicted"/>
<reference evidence="2" key="1">
    <citation type="submission" date="2019-03" db="EMBL/GenBank/DDBJ databases">
        <title>WGS assembly of Setaria viridis.</title>
        <authorList>
            <person name="Huang P."/>
            <person name="Jenkins J."/>
            <person name="Grimwood J."/>
            <person name="Barry K."/>
            <person name="Healey A."/>
            <person name="Mamidi S."/>
            <person name="Sreedasyam A."/>
            <person name="Shu S."/>
            <person name="Feldman M."/>
            <person name="Wu J."/>
            <person name="Yu Y."/>
            <person name="Chen C."/>
            <person name="Johnson J."/>
            <person name="Rokhsar D."/>
            <person name="Baxter I."/>
            <person name="Schmutz J."/>
            <person name="Brutnell T."/>
            <person name="Kellogg E."/>
        </authorList>
    </citation>
    <scope>NUCLEOTIDE SEQUENCE [LARGE SCALE GENOMIC DNA]</scope>
</reference>
<gene>
    <name evidence="2" type="ORF">SEVIR_6G235850v2</name>
</gene>
<organism evidence="2 3">
    <name type="scientific">Setaria viridis</name>
    <name type="common">Green bristlegrass</name>
    <name type="synonym">Setaria italica subsp. viridis</name>
    <dbReference type="NCBI Taxonomy" id="4556"/>
    <lineage>
        <taxon>Eukaryota</taxon>
        <taxon>Viridiplantae</taxon>
        <taxon>Streptophyta</taxon>
        <taxon>Embryophyta</taxon>
        <taxon>Tracheophyta</taxon>
        <taxon>Spermatophyta</taxon>
        <taxon>Magnoliopsida</taxon>
        <taxon>Liliopsida</taxon>
        <taxon>Poales</taxon>
        <taxon>Poaceae</taxon>
        <taxon>PACMAD clade</taxon>
        <taxon>Panicoideae</taxon>
        <taxon>Panicodae</taxon>
        <taxon>Paniceae</taxon>
        <taxon>Cenchrinae</taxon>
        <taxon>Setaria</taxon>
    </lineage>
</organism>
<protein>
    <submittedName>
        <fullName evidence="2">Uncharacterized protein</fullName>
    </submittedName>
</protein>
<evidence type="ECO:0000313" key="2">
    <source>
        <dbReference type="EMBL" id="TKW11481.1"/>
    </source>
</evidence>
<dbReference type="Proteomes" id="UP000298652">
    <property type="component" value="Chromosome 6"/>
</dbReference>
<feature type="region of interest" description="Disordered" evidence="1">
    <location>
        <begin position="1"/>
        <end position="22"/>
    </location>
</feature>
<accession>A0A4U6U705</accession>
<name>A0A4U6U705_SETVI</name>
<dbReference type="AlphaFoldDB" id="A0A4U6U705"/>
<keyword evidence="3" id="KW-1185">Reference proteome</keyword>